<accession>B2Z3U8</accession>
<organism evidence="1">
    <name type="scientific">Rhizobium rhizogenes (strain K84 / ATCC BAA-868)</name>
    <name type="common">Agrobacterium radiobacter</name>
    <dbReference type="NCBI Taxonomy" id="311403"/>
    <lineage>
        <taxon>Bacteria</taxon>
        <taxon>Pseudomonadati</taxon>
        <taxon>Pseudomonadota</taxon>
        <taxon>Alphaproteobacteria</taxon>
        <taxon>Hyphomicrobiales</taxon>
        <taxon>Rhizobiaceae</taxon>
        <taxon>Rhizobium/Agrobacterium group</taxon>
        <taxon>Rhizobium</taxon>
    </lineage>
</organism>
<evidence type="ECO:0000313" key="1">
    <source>
        <dbReference type="EMBL" id="ACD36022.1"/>
    </source>
</evidence>
<dbReference type="EMBL" id="EU592039">
    <property type="protein sequence ID" value="ACD36022.1"/>
    <property type="molecule type" value="Genomic_DNA"/>
</dbReference>
<reference evidence="1" key="1">
    <citation type="journal article" date="2002" name="J. Bacteriol.">
        <title>Two opines control conjugal transfer of an Agrobacterium plasmid by regulating expression of separate copies of the quorum-sensing activator gene traR.</title>
        <authorList>
            <person name="Oger P."/>
            <person name="Farrand S.K."/>
        </authorList>
    </citation>
    <scope>NUCLEOTIDE SEQUENCE</scope>
    <source>
        <strain evidence="1">K84</strain>
        <plasmid evidence="1">pAtK84b</plasmid>
    </source>
</reference>
<sequence length="50" mass="5982">MVNAVAEGWRVLRIIEPELLQQFEQRRSFACKTMTRRRLLLDHVVCAFSY</sequence>
<dbReference type="AlphaFoldDB" id="B2Z3U8"/>
<geneLocation type="plasmid" evidence="1">
    <name>pAtK84b</name>
</geneLocation>
<gene>
    <name evidence="1" type="primary">BC037</name>
</gene>
<name>B2Z3U8_RHIR8</name>
<keyword evidence="1" id="KW-0614">Plasmid</keyword>
<reference evidence="1" key="2">
    <citation type="submission" date="2008-03" db="EMBL/GenBank/DDBJ databases">
        <title>Agrocinopine A and B catabolic locus from Rhizobium rhizogenes strain K84.</title>
        <authorList>
            <person name="Farrand S.K."/>
        </authorList>
    </citation>
    <scope>NUCLEOTIDE SEQUENCE</scope>
    <source>
        <strain evidence="1">K84</strain>
        <plasmid evidence="1">pAtK84b</plasmid>
    </source>
</reference>
<proteinExistence type="predicted"/>
<protein>
    <submittedName>
        <fullName evidence="1">Uncharacterized protein</fullName>
    </submittedName>
</protein>